<dbReference type="AlphaFoldDB" id="A0A9W6IW14"/>
<evidence type="ECO:0000313" key="4">
    <source>
        <dbReference type="Proteomes" id="UP001143400"/>
    </source>
</evidence>
<accession>A0A9W6IW14</accession>
<comment type="caution">
    <text evidence="1">The sequence shown here is derived from an EMBL/GenBank/DDBJ whole genome shotgun (WGS) entry which is preliminary data.</text>
</comment>
<name>A0A9W6IW14_9HYPH</name>
<dbReference type="RefSeq" id="WP_246482330.1">
    <property type="nucleotide sequence ID" value="NZ_BSFF01000002.1"/>
</dbReference>
<reference evidence="1" key="1">
    <citation type="journal article" date="2014" name="Int. J. Syst. Evol. Microbiol.">
        <title>Complete genome sequence of Corynebacterium casei LMG S-19264T (=DSM 44701T), isolated from a smear-ripened cheese.</title>
        <authorList>
            <consortium name="US DOE Joint Genome Institute (JGI-PGF)"/>
            <person name="Walter F."/>
            <person name="Albersmeier A."/>
            <person name="Kalinowski J."/>
            <person name="Ruckert C."/>
        </authorList>
    </citation>
    <scope>NUCLEOTIDE SEQUENCE</scope>
    <source>
        <strain evidence="1">VKM B-1606</strain>
    </source>
</reference>
<reference evidence="1" key="3">
    <citation type="submission" date="2023-01" db="EMBL/GenBank/DDBJ databases">
        <authorList>
            <person name="Sun Q."/>
            <person name="Evtushenko L."/>
        </authorList>
    </citation>
    <scope>NUCLEOTIDE SEQUENCE</scope>
    <source>
        <strain evidence="1">VKM B-1606</strain>
    </source>
</reference>
<organism evidence="1 4">
    <name type="scientific">Methylopila capsulata</name>
    <dbReference type="NCBI Taxonomy" id="61654"/>
    <lineage>
        <taxon>Bacteria</taxon>
        <taxon>Pseudomonadati</taxon>
        <taxon>Pseudomonadota</taxon>
        <taxon>Alphaproteobacteria</taxon>
        <taxon>Hyphomicrobiales</taxon>
        <taxon>Methylopilaceae</taxon>
        <taxon>Methylopila</taxon>
    </lineage>
</organism>
<dbReference type="EMBL" id="BSFF01000002">
    <property type="protein sequence ID" value="GLK56151.1"/>
    <property type="molecule type" value="Genomic_DNA"/>
</dbReference>
<evidence type="ECO:0000313" key="1">
    <source>
        <dbReference type="EMBL" id="GLK56151.1"/>
    </source>
</evidence>
<dbReference type="Proteomes" id="UP000758856">
    <property type="component" value="Unassembled WGS sequence"/>
</dbReference>
<dbReference type="Proteomes" id="UP001143400">
    <property type="component" value="Unassembled WGS sequence"/>
</dbReference>
<gene>
    <name evidence="1" type="ORF">GCM10008170_21700</name>
    <name evidence="2" type="ORF">JOD31_001066</name>
</gene>
<reference evidence="2 3" key="2">
    <citation type="submission" date="2021-01" db="EMBL/GenBank/DDBJ databases">
        <title>Genomic Encyclopedia of Type Strains, Phase IV (KMG-IV): sequencing the most valuable type-strain genomes for metagenomic binning, comparative biology and taxonomic classification.</title>
        <authorList>
            <person name="Goeker M."/>
        </authorList>
    </citation>
    <scope>NUCLEOTIDE SEQUENCE [LARGE SCALE GENOMIC DNA]</scope>
    <source>
        <strain evidence="2 3">DSM 6130</strain>
    </source>
</reference>
<sequence length="164" mass="18107">MGPVSIAGKRLHCLVAEMIVYEPLPLPVRIQASLSGLADFHWSFGGITADFWIPDDEAHVLRVIFNTPCIVRIVDEFALSTERPEGSFEGLVPENFAYVMRGDPFEAAQSETWKFVIKANSHYRFVTGWACLDVLAASAPSFEIIANRHTSPPPQEATPGSYIA</sequence>
<evidence type="ECO:0000313" key="3">
    <source>
        <dbReference type="Proteomes" id="UP000758856"/>
    </source>
</evidence>
<keyword evidence="3" id="KW-1185">Reference proteome</keyword>
<proteinExistence type="predicted"/>
<dbReference type="EMBL" id="JAFBCY010000001">
    <property type="protein sequence ID" value="MBM7850854.1"/>
    <property type="molecule type" value="Genomic_DNA"/>
</dbReference>
<protein>
    <submittedName>
        <fullName evidence="1">Uncharacterized protein</fullName>
    </submittedName>
</protein>
<evidence type="ECO:0000313" key="2">
    <source>
        <dbReference type="EMBL" id="MBM7850854.1"/>
    </source>
</evidence>